<evidence type="ECO:0008006" key="3">
    <source>
        <dbReference type="Google" id="ProtNLM"/>
    </source>
</evidence>
<name>A0A088E2Q8_9CREN</name>
<protein>
    <recommendedName>
        <fullName evidence="3">VapB-type antitoxin</fullName>
    </recommendedName>
</protein>
<gene>
    <name evidence="1" type="ORF">HA72_0412</name>
</gene>
<evidence type="ECO:0000313" key="1">
    <source>
        <dbReference type="EMBL" id="AIM26576.1"/>
    </source>
</evidence>
<dbReference type="AlphaFoldDB" id="A0A088E2Q8"/>
<dbReference type="OMA" id="KHINWSE"/>
<reference evidence="1 2" key="1">
    <citation type="journal article" date="2014" name="J. Bacteriol.">
        <title>Role of an Archaeal PitA Transporter in the Copper and Arsenic Resistance of Metallosphaera sedula, an Extreme Thermoacidophile.</title>
        <authorList>
            <person name="McCarthy S."/>
            <person name="Ai C."/>
            <person name="Wheaton G."/>
            <person name="Tevatia R."/>
            <person name="Eckrich V."/>
            <person name="Kelly R."/>
            <person name="Blum P."/>
        </authorList>
    </citation>
    <scope>NUCLEOTIDE SEQUENCE [LARGE SCALE GENOMIC DNA]</scope>
    <source>
        <strain evidence="1 2">CuR1</strain>
    </source>
</reference>
<dbReference type="Proteomes" id="UP000029084">
    <property type="component" value="Chromosome"/>
</dbReference>
<dbReference type="EMBL" id="CP008822">
    <property type="protein sequence ID" value="AIM26576.1"/>
    <property type="molecule type" value="Genomic_DNA"/>
</dbReference>
<organism evidence="1 2">
    <name type="scientific">Metallosphaera sedula</name>
    <dbReference type="NCBI Taxonomy" id="43687"/>
    <lineage>
        <taxon>Archaea</taxon>
        <taxon>Thermoproteota</taxon>
        <taxon>Thermoprotei</taxon>
        <taxon>Sulfolobales</taxon>
        <taxon>Sulfolobaceae</taxon>
        <taxon>Metallosphaera</taxon>
    </lineage>
</organism>
<proteinExistence type="predicted"/>
<sequence length="89" mass="10990">MNKYLHVPTITIRVDEQLKRKMDELGYINWSEIIRRKIEEVVEEESRTRRKKDNRRIQEASVKSHEFSLVYGGKRSEESIREWRDRNWQ</sequence>
<evidence type="ECO:0000313" key="2">
    <source>
        <dbReference type="Proteomes" id="UP000029084"/>
    </source>
</evidence>
<accession>A0A088E2Q8</accession>